<proteinExistence type="predicted"/>
<sequence length="91" mass="10213">MATDEGEIRAEDHGKPASERSTLTYIRRAFGANLDAVRAAMLALAASYPPDELNRLGFHLYERFRPEVPDDVSGWGAKAELKLERIRNARI</sequence>
<comment type="caution">
    <text evidence="1">The sequence shown here is derived from an EMBL/GenBank/DDBJ whole genome shotgun (WGS) entry which is preliminary data.</text>
</comment>
<keyword evidence="2" id="KW-1185">Reference proteome</keyword>
<dbReference type="Proteomes" id="UP001139104">
    <property type="component" value="Unassembled WGS sequence"/>
</dbReference>
<dbReference type="RefSeq" id="WP_243067635.1">
    <property type="nucleotide sequence ID" value="NZ_JAIVFK010000027.1"/>
</dbReference>
<name>A0ABS9Z7L8_9HYPH</name>
<reference evidence="1" key="1">
    <citation type="journal article" date="2022" name="ISME J.">
        <title>Identification of active gaseous-alkane degraders at natural gas seeps.</title>
        <authorList>
            <person name="Farhan Ul Haque M."/>
            <person name="Hernandez M."/>
            <person name="Crombie A.T."/>
            <person name="Murrell J.C."/>
        </authorList>
    </citation>
    <scope>NUCLEOTIDE SEQUENCE</scope>
    <source>
        <strain evidence="1">PC2</strain>
    </source>
</reference>
<dbReference type="EMBL" id="JAIVFP010000001">
    <property type="protein sequence ID" value="MCI4683698.1"/>
    <property type="molecule type" value="Genomic_DNA"/>
</dbReference>
<protein>
    <submittedName>
        <fullName evidence="1">Uncharacterized protein</fullName>
    </submittedName>
</protein>
<evidence type="ECO:0000313" key="2">
    <source>
        <dbReference type="Proteomes" id="UP001139104"/>
    </source>
</evidence>
<evidence type="ECO:0000313" key="1">
    <source>
        <dbReference type="EMBL" id="MCI4683698.1"/>
    </source>
</evidence>
<organism evidence="1 2">
    <name type="scientific">Candidatus Rhodoblastus alkanivorans</name>
    <dbReference type="NCBI Taxonomy" id="2954117"/>
    <lineage>
        <taxon>Bacteria</taxon>
        <taxon>Pseudomonadati</taxon>
        <taxon>Pseudomonadota</taxon>
        <taxon>Alphaproteobacteria</taxon>
        <taxon>Hyphomicrobiales</taxon>
        <taxon>Rhodoblastaceae</taxon>
        <taxon>Rhodoblastus</taxon>
    </lineage>
</organism>
<accession>A0ABS9Z7L8</accession>
<gene>
    <name evidence="1" type="ORF">K2U94_13130</name>
</gene>